<evidence type="ECO:0000256" key="4">
    <source>
        <dbReference type="ARBA" id="ARBA00022475"/>
    </source>
</evidence>
<organism evidence="13 14">
    <name type="scientific">Onchocerca flexuosa</name>
    <dbReference type="NCBI Taxonomy" id="387005"/>
    <lineage>
        <taxon>Eukaryota</taxon>
        <taxon>Metazoa</taxon>
        <taxon>Ecdysozoa</taxon>
        <taxon>Nematoda</taxon>
        <taxon>Chromadorea</taxon>
        <taxon>Rhabditida</taxon>
        <taxon>Spirurina</taxon>
        <taxon>Spiruromorpha</taxon>
        <taxon>Filarioidea</taxon>
        <taxon>Onchocercidae</taxon>
        <taxon>Onchocerca</taxon>
    </lineage>
</organism>
<evidence type="ECO:0000256" key="3">
    <source>
        <dbReference type="ARBA" id="ARBA00022448"/>
    </source>
</evidence>
<feature type="transmembrane region" description="Helical" evidence="12">
    <location>
        <begin position="140"/>
        <end position="163"/>
    </location>
</feature>
<dbReference type="PANTHER" id="PTHR11893:SF36">
    <property type="entry name" value="INNEXIN-5"/>
    <property type="match status" value="1"/>
</dbReference>
<keyword evidence="8 12" id="KW-1133">Transmembrane helix</keyword>
<evidence type="ECO:0000256" key="9">
    <source>
        <dbReference type="ARBA" id="ARBA00023065"/>
    </source>
</evidence>
<keyword evidence="6" id="KW-0303">Gap junction</keyword>
<dbReference type="GO" id="GO:0005243">
    <property type="term" value="F:gap junction channel activity"/>
    <property type="evidence" value="ECO:0007669"/>
    <property type="project" value="TreeGrafter"/>
</dbReference>
<dbReference type="GO" id="GO:0005921">
    <property type="term" value="C:gap junction"/>
    <property type="evidence" value="ECO:0007669"/>
    <property type="project" value="UniProtKB-SubCell"/>
</dbReference>
<reference evidence="13 14" key="1">
    <citation type="submission" date="2015-12" db="EMBL/GenBank/DDBJ databases">
        <title>Draft genome of the nematode, Onchocerca flexuosa.</title>
        <authorList>
            <person name="Mitreva M."/>
        </authorList>
    </citation>
    <scope>NUCLEOTIDE SEQUENCE [LARGE SCALE GENOMIC DNA]</scope>
    <source>
        <strain evidence="13">Red Deer</strain>
    </source>
</reference>
<evidence type="ECO:0000256" key="11">
    <source>
        <dbReference type="ARBA" id="ARBA00023303"/>
    </source>
</evidence>
<evidence type="ECO:0000256" key="1">
    <source>
        <dbReference type="ARBA" id="ARBA00004610"/>
    </source>
</evidence>
<comment type="subcellular location">
    <subcellularLocation>
        <location evidence="1">Cell junction</location>
        <location evidence="1">Gap junction</location>
    </subcellularLocation>
    <subcellularLocation>
        <location evidence="2 12">Cell membrane</location>
        <topology evidence="2 12">Multi-pass membrane protein</topology>
    </subcellularLocation>
</comment>
<name>A0A238C5W4_9BILA</name>
<dbReference type="PROSITE" id="PS51013">
    <property type="entry name" value="PANNEXIN"/>
    <property type="match status" value="1"/>
</dbReference>
<dbReference type="GO" id="GO:0005886">
    <property type="term" value="C:plasma membrane"/>
    <property type="evidence" value="ECO:0007669"/>
    <property type="project" value="UniProtKB-SubCell"/>
</dbReference>
<evidence type="ECO:0000313" key="13">
    <source>
        <dbReference type="EMBL" id="OZC12656.1"/>
    </source>
</evidence>
<evidence type="ECO:0000256" key="10">
    <source>
        <dbReference type="ARBA" id="ARBA00023136"/>
    </source>
</evidence>
<protein>
    <recommendedName>
        <fullName evidence="12">Innexin</fullName>
    </recommendedName>
</protein>
<comment type="caution">
    <text evidence="12">Lacks conserved residue(s) required for the propagation of feature annotation.</text>
</comment>
<dbReference type="InterPro" id="IPR000990">
    <property type="entry name" value="Innexin"/>
</dbReference>
<keyword evidence="11 12" id="KW-0407">Ion channel</keyword>
<evidence type="ECO:0000256" key="12">
    <source>
        <dbReference type="RuleBase" id="RU010713"/>
    </source>
</evidence>
<dbReference type="PANTHER" id="PTHR11893">
    <property type="entry name" value="INNEXIN"/>
    <property type="match status" value="1"/>
</dbReference>
<dbReference type="Proteomes" id="UP000242913">
    <property type="component" value="Unassembled WGS sequence"/>
</dbReference>
<proteinExistence type="inferred from homology"/>
<evidence type="ECO:0000256" key="2">
    <source>
        <dbReference type="ARBA" id="ARBA00004651"/>
    </source>
</evidence>
<dbReference type="GO" id="GO:0034220">
    <property type="term" value="P:monoatomic ion transmembrane transport"/>
    <property type="evidence" value="ECO:0007669"/>
    <property type="project" value="UniProtKB-KW"/>
</dbReference>
<keyword evidence="10 12" id="KW-0472">Membrane</keyword>
<evidence type="ECO:0000256" key="6">
    <source>
        <dbReference type="ARBA" id="ARBA00022868"/>
    </source>
</evidence>
<keyword evidence="7" id="KW-0965">Cell junction</keyword>
<comment type="similarity">
    <text evidence="12">Belongs to the pannexin family.</text>
</comment>
<sequence length="332" mass="38580">MLLICAITVAAKQYVGEPLQCWVPAEFQSSWEQYIENFCFVESTYFVPFVDDMPMVICIQHSNGVEMNYFFAFQNEARLNMQAIVDATILTNKVGEKRYLKKRTKIRENSFAHAQQITYVMDFNRRKNQYAKLMAPLRQIYVTALYLFCKCLNVLNIIVQLYLLNRFLGMQYHLWGFGVLNDLIHGREWSVSGNFPRVTFCDVTIREIGNTNRKTVQCVLMINMFNEKIFLALWFWLMALGILTVLNLAYWIVITFVPSYSKNFVSSYLTFHNIKPAEKEIDYFLRNSAGKDAITVLHLVSDNAGELVAADLFAALWCICQERNAGMQQIRD</sequence>
<feature type="transmembrane region" description="Helical" evidence="12">
    <location>
        <begin position="229"/>
        <end position="253"/>
    </location>
</feature>
<evidence type="ECO:0000256" key="5">
    <source>
        <dbReference type="ARBA" id="ARBA00022692"/>
    </source>
</evidence>
<evidence type="ECO:0000256" key="8">
    <source>
        <dbReference type="ARBA" id="ARBA00022989"/>
    </source>
</evidence>
<keyword evidence="9 12" id="KW-0406">Ion transport</keyword>
<dbReference type="PRINTS" id="PR01262">
    <property type="entry name" value="INNEXIN"/>
</dbReference>
<comment type="function">
    <text evidence="12">Structural component of the gap junctions.</text>
</comment>
<keyword evidence="4" id="KW-1003">Cell membrane</keyword>
<keyword evidence="5 12" id="KW-0812">Transmembrane</keyword>
<dbReference type="Pfam" id="PF00876">
    <property type="entry name" value="Innexin"/>
    <property type="match status" value="1"/>
</dbReference>
<accession>A0A238C5W4</accession>
<keyword evidence="3 12" id="KW-0813">Transport</keyword>
<gene>
    <name evidence="12" type="primary">inx</name>
    <name evidence="13" type="ORF">X798_00287</name>
</gene>
<evidence type="ECO:0000256" key="7">
    <source>
        <dbReference type="ARBA" id="ARBA00022949"/>
    </source>
</evidence>
<evidence type="ECO:0000313" key="14">
    <source>
        <dbReference type="Proteomes" id="UP000242913"/>
    </source>
</evidence>
<dbReference type="OrthoDB" id="5867527at2759"/>
<keyword evidence="14" id="KW-1185">Reference proteome</keyword>
<dbReference type="EMBL" id="KZ269977">
    <property type="protein sequence ID" value="OZC12656.1"/>
    <property type="molecule type" value="Genomic_DNA"/>
</dbReference>
<dbReference type="AlphaFoldDB" id="A0A238C5W4"/>